<feature type="domain" description="UspA" evidence="5">
    <location>
        <begin position="18"/>
        <end position="145"/>
    </location>
</feature>
<dbReference type="RefSeq" id="WP_064379478.1">
    <property type="nucleotide sequence ID" value="NZ_CP014205.2"/>
</dbReference>
<feature type="domain" description="UspA" evidence="5">
    <location>
        <begin position="174"/>
        <end position="301"/>
    </location>
</feature>
<proteinExistence type="inferred from homology"/>
<evidence type="ECO:0000313" key="7">
    <source>
        <dbReference type="Proteomes" id="UP000075187"/>
    </source>
</evidence>
<dbReference type="InterPro" id="IPR006016">
    <property type="entry name" value="UspA"/>
</dbReference>
<organism evidence="6 7">
    <name type="scientific">Pseudomonas glycinae</name>
    <dbReference type="NCBI Taxonomy" id="1785145"/>
    <lineage>
        <taxon>Bacteria</taxon>
        <taxon>Pseudomonadati</taxon>
        <taxon>Pseudomonadota</taxon>
        <taxon>Gammaproteobacteria</taxon>
        <taxon>Pseudomonadales</taxon>
        <taxon>Pseudomonadaceae</taxon>
        <taxon>Pseudomonas</taxon>
    </lineage>
</organism>
<evidence type="ECO:0000256" key="2">
    <source>
        <dbReference type="ARBA" id="ARBA00008791"/>
    </source>
</evidence>
<gene>
    <name evidence="6" type="ORF">AWU82_05770</name>
</gene>
<reference evidence="6" key="1">
    <citation type="submission" date="2017-12" db="EMBL/GenBank/DDBJ databases">
        <title>Pseudomonas sp. MS586 complete sequence.</title>
        <authorList>
            <person name="Lu S."/>
            <person name="Deng P."/>
        </authorList>
    </citation>
    <scope>NUCLEOTIDE SEQUENCE</scope>
    <source>
        <strain evidence="6">MS586</strain>
    </source>
</reference>
<dbReference type="Proteomes" id="UP000075187">
    <property type="component" value="Chromosome"/>
</dbReference>
<evidence type="ECO:0000256" key="1">
    <source>
        <dbReference type="ARBA" id="ARBA00004496"/>
    </source>
</evidence>
<name>A0ABM5ZH77_9PSED</name>
<evidence type="ECO:0000256" key="4">
    <source>
        <dbReference type="ARBA" id="ARBA00037131"/>
    </source>
</evidence>
<comment type="function">
    <text evidence="4">Required for resistance to DNA-damaging agents.</text>
</comment>
<dbReference type="Pfam" id="PF00582">
    <property type="entry name" value="Usp"/>
    <property type="match status" value="2"/>
</dbReference>
<dbReference type="PANTHER" id="PTHR47892">
    <property type="entry name" value="UNIVERSAL STRESS PROTEIN E"/>
    <property type="match status" value="1"/>
</dbReference>
<keyword evidence="3" id="KW-0963">Cytoplasm</keyword>
<keyword evidence="7" id="KW-1185">Reference proteome</keyword>
<evidence type="ECO:0000256" key="3">
    <source>
        <dbReference type="ARBA" id="ARBA00022490"/>
    </source>
</evidence>
<dbReference type="EMBL" id="CP014205">
    <property type="protein sequence ID" value="AMQ82815.1"/>
    <property type="molecule type" value="Genomic_DNA"/>
</dbReference>
<evidence type="ECO:0000259" key="5">
    <source>
        <dbReference type="Pfam" id="PF00582"/>
    </source>
</evidence>
<comment type="subcellular location">
    <subcellularLocation>
        <location evidence="1">Cytoplasm</location>
    </subcellularLocation>
</comment>
<protein>
    <submittedName>
        <fullName evidence="6">Universal stress protein</fullName>
    </submittedName>
</protein>
<dbReference type="Gene3D" id="3.40.50.12370">
    <property type="match status" value="1"/>
</dbReference>
<dbReference type="SUPFAM" id="SSF52402">
    <property type="entry name" value="Adenine nucleotide alpha hydrolases-like"/>
    <property type="match status" value="2"/>
</dbReference>
<dbReference type="PANTHER" id="PTHR47892:SF1">
    <property type="entry name" value="UNIVERSAL STRESS PROTEIN E"/>
    <property type="match status" value="1"/>
</dbReference>
<accession>A0ABM5ZH77</accession>
<comment type="similarity">
    <text evidence="2">Belongs to the universal stress protein A family.</text>
</comment>
<sequence>MSEQPRYMLVASPLMENNPAFDRAAALAKAAGAALHIVAFDYLEGLATASMVNEQALEQMRIGYIERHRQWLEERAHSMRKLGVTVTTEVVWVERPLQEILIHLKEQPMAALIKALEPESFLSRLMFTPLDIHLLRECPVPLHFVSHVGHALPRKILAAVDPFHRDGQYAGFNDRILREAAKLASLCNAELDVLYAHDLSSISANEFGFDNASAFFSSSAAKSLFDAQAAAFRELAERNGIADERQHMVMGNPAKVLCSYASGYDIDMIVMGRVGHRGAGRLVGSTVEHLLYKIPCSVWVVSPEHLAD</sequence>
<evidence type="ECO:0000313" key="6">
    <source>
        <dbReference type="EMBL" id="AMQ82815.1"/>
    </source>
</evidence>